<dbReference type="InterPro" id="IPR018957">
    <property type="entry name" value="Znf_C3HC4_RING-type"/>
</dbReference>
<keyword evidence="3" id="KW-0862">Zinc</keyword>
<protein>
    <recommendedName>
        <fullName evidence="5">RING-type domain-containing protein</fullName>
    </recommendedName>
</protein>
<dbReference type="Pfam" id="PF00097">
    <property type="entry name" value="zf-C3HC4"/>
    <property type="match status" value="1"/>
</dbReference>
<dbReference type="InterPro" id="IPR001841">
    <property type="entry name" value="Znf_RING"/>
</dbReference>
<sequence>MTQFERLLWRLMRAITCGVCSRTISSPISLTCSHVFCFRCIWPIFVKGSRVFCPTCGRKSDVERVSICHQTRKAVELFYKYWPSMPRNSRPEMKEADIDTSKQVLFSVSVFTSRYVFHKYCAMCNFPHKWMATFAKKLGEHGHPFFLKKKLAGYLQQTLRVDKTDFEICERCQDWPHCTKLNCKYIHPMEPCLRGDVCHDREECPFLHGEDYLHVYTVIESQWDLSFPLTEPIPLKKLDE</sequence>
<evidence type="ECO:0000313" key="6">
    <source>
        <dbReference type="EMBL" id="VUZ53554.1"/>
    </source>
</evidence>
<evidence type="ECO:0000256" key="4">
    <source>
        <dbReference type="PROSITE-ProRule" id="PRU00175"/>
    </source>
</evidence>
<name>A0A564Z440_HYMDI</name>
<dbReference type="Proteomes" id="UP000321570">
    <property type="component" value="Unassembled WGS sequence"/>
</dbReference>
<dbReference type="GO" id="GO:0008270">
    <property type="term" value="F:zinc ion binding"/>
    <property type="evidence" value="ECO:0007669"/>
    <property type="project" value="UniProtKB-KW"/>
</dbReference>
<dbReference type="PROSITE" id="PS00518">
    <property type="entry name" value="ZF_RING_1"/>
    <property type="match status" value="1"/>
</dbReference>
<accession>A0A564Z440</accession>
<gene>
    <name evidence="6" type="ORF">WMSIL1_LOCUS11649</name>
</gene>
<dbReference type="EMBL" id="CABIJS010000555">
    <property type="protein sequence ID" value="VUZ53554.1"/>
    <property type="molecule type" value="Genomic_DNA"/>
</dbReference>
<keyword evidence="2 4" id="KW-0863">Zinc-finger</keyword>
<feature type="domain" description="RING-type" evidence="5">
    <location>
        <begin position="17"/>
        <end position="56"/>
    </location>
</feature>
<evidence type="ECO:0000313" key="7">
    <source>
        <dbReference type="Proteomes" id="UP000321570"/>
    </source>
</evidence>
<dbReference type="InterPro" id="IPR013083">
    <property type="entry name" value="Znf_RING/FYVE/PHD"/>
</dbReference>
<organism evidence="6 7">
    <name type="scientific">Hymenolepis diminuta</name>
    <name type="common">Rat tapeworm</name>
    <dbReference type="NCBI Taxonomy" id="6216"/>
    <lineage>
        <taxon>Eukaryota</taxon>
        <taxon>Metazoa</taxon>
        <taxon>Spiralia</taxon>
        <taxon>Lophotrochozoa</taxon>
        <taxon>Platyhelminthes</taxon>
        <taxon>Cestoda</taxon>
        <taxon>Eucestoda</taxon>
        <taxon>Cyclophyllidea</taxon>
        <taxon>Hymenolepididae</taxon>
        <taxon>Hymenolepis</taxon>
    </lineage>
</organism>
<dbReference type="AlphaFoldDB" id="A0A564Z440"/>
<dbReference type="PROSITE" id="PS50089">
    <property type="entry name" value="ZF_RING_2"/>
    <property type="match status" value="1"/>
</dbReference>
<evidence type="ECO:0000256" key="2">
    <source>
        <dbReference type="ARBA" id="ARBA00022771"/>
    </source>
</evidence>
<keyword evidence="7" id="KW-1185">Reference proteome</keyword>
<dbReference type="Gene3D" id="3.30.40.10">
    <property type="entry name" value="Zinc/RING finger domain, C3HC4 (zinc finger)"/>
    <property type="match status" value="1"/>
</dbReference>
<dbReference type="SUPFAM" id="SSF57850">
    <property type="entry name" value="RING/U-box"/>
    <property type="match status" value="1"/>
</dbReference>
<dbReference type="InterPro" id="IPR017907">
    <property type="entry name" value="Znf_RING_CS"/>
</dbReference>
<dbReference type="SMART" id="SM00184">
    <property type="entry name" value="RING"/>
    <property type="match status" value="1"/>
</dbReference>
<dbReference type="Gene3D" id="4.10.1000.40">
    <property type="match status" value="1"/>
</dbReference>
<keyword evidence="1" id="KW-0479">Metal-binding</keyword>
<dbReference type="Pfam" id="PF14608">
    <property type="entry name" value="zf-CCCH_2"/>
    <property type="match status" value="2"/>
</dbReference>
<evidence type="ECO:0000259" key="5">
    <source>
        <dbReference type="PROSITE" id="PS50089"/>
    </source>
</evidence>
<evidence type="ECO:0000256" key="1">
    <source>
        <dbReference type="ARBA" id="ARBA00022723"/>
    </source>
</evidence>
<reference evidence="6 7" key="1">
    <citation type="submission" date="2019-07" db="EMBL/GenBank/DDBJ databases">
        <authorList>
            <person name="Jastrzebski P J."/>
            <person name="Paukszto L."/>
            <person name="Jastrzebski P J."/>
        </authorList>
    </citation>
    <scope>NUCLEOTIDE SEQUENCE [LARGE SCALE GENOMIC DNA]</scope>
    <source>
        <strain evidence="6 7">WMS-il1</strain>
    </source>
</reference>
<evidence type="ECO:0000256" key="3">
    <source>
        <dbReference type="ARBA" id="ARBA00022833"/>
    </source>
</evidence>
<proteinExistence type="predicted"/>